<dbReference type="SUPFAM" id="SSF54862">
    <property type="entry name" value="4Fe-4S ferredoxins"/>
    <property type="match status" value="1"/>
</dbReference>
<evidence type="ECO:0000256" key="4">
    <source>
        <dbReference type="ARBA" id="ARBA00022723"/>
    </source>
</evidence>
<dbReference type="Gene3D" id="3.30.70.20">
    <property type="match status" value="2"/>
</dbReference>
<dbReference type="Proteomes" id="UP000449710">
    <property type="component" value="Unassembled WGS sequence"/>
</dbReference>
<keyword evidence="3" id="KW-0004">4Fe-4S</keyword>
<dbReference type="InterPro" id="IPR007160">
    <property type="entry name" value="DUF362"/>
</dbReference>
<name>A0AA43XIP2_9CLOT</name>
<evidence type="ECO:0000256" key="2">
    <source>
        <dbReference type="ARBA" id="ARBA00013529"/>
    </source>
</evidence>
<feature type="domain" description="4Fe-4S ferredoxin-type" evidence="7">
    <location>
        <begin position="228"/>
        <end position="256"/>
    </location>
</feature>
<dbReference type="Pfam" id="PF04015">
    <property type="entry name" value="DUF362"/>
    <property type="match status" value="1"/>
</dbReference>
<evidence type="ECO:0000256" key="3">
    <source>
        <dbReference type="ARBA" id="ARBA00022485"/>
    </source>
</evidence>
<reference evidence="8 9" key="1">
    <citation type="submission" date="2019-04" db="EMBL/GenBank/DDBJ databases">
        <title>Isachenkonia alkalipeptolytica gen. nov. sp. nov. a new anaerobic, alkiliphilic organothrophic bacterium capable to reduce synthesized ferrihydrite isolated from a soda lake.</title>
        <authorList>
            <person name="Toshchakov S.V."/>
            <person name="Zavarzina D.G."/>
            <person name="Zhilina T.N."/>
            <person name="Kostrikina N.A."/>
            <person name="Kublanov I.V."/>
        </authorList>
    </citation>
    <scope>NUCLEOTIDE SEQUENCE [LARGE SCALE GENOMIC DNA]</scope>
    <source>
        <strain evidence="8 9">Z-1701</strain>
    </source>
</reference>
<dbReference type="RefSeq" id="WP_160718997.1">
    <property type="nucleotide sequence ID" value="NZ_SUMG01000002.1"/>
</dbReference>
<dbReference type="InterPro" id="IPR017900">
    <property type="entry name" value="4Fe4S_Fe_S_CS"/>
</dbReference>
<dbReference type="PROSITE" id="PS51379">
    <property type="entry name" value="4FE4S_FER_2"/>
    <property type="match status" value="2"/>
</dbReference>
<keyword evidence="6" id="KW-0411">Iron-sulfur</keyword>
<gene>
    <name evidence="8" type="ORF">ISALK_03305</name>
</gene>
<evidence type="ECO:0000256" key="5">
    <source>
        <dbReference type="ARBA" id="ARBA00023004"/>
    </source>
</evidence>
<comment type="caution">
    <text evidence="8">The sequence shown here is derived from an EMBL/GenBank/DDBJ whole genome shotgun (WGS) entry which is preliminary data.</text>
</comment>
<dbReference type="GO" id="GO:0046872">
    <property type="term" value="F:metal ion binding"/>
    <property type="evidence" value="ECO:0007669"/>
    <property type="project" value="UniProtKB-KW"/>
</dbReference>
<dbReference type="EMBL" id="SUMG01000002">
    <property type="protein sequence ID" value="NBG87518.1"/>
    <property type="molecule type" value="Genomic_DNA"/>
</dbReference>
<protein>
    <recommendedName>
        <fullName evidence="2">Ferredoxin</fullName>
    </recommendedName>
</protein>
<dbReference type="PROSITE" id="PS00198">
    <property type="entry name" value="4FE4S_FER_1"/>
    <property type="match status" value="1"/>
</dbReference>
<organism evidence="8 9">
    <name type="scientific">Isachenkonia alkalipeptolytica</name>
    <dbReference type="NCBI Taxonomy" id="2565777"/>
    <lineage>
        <taxon>Bacteria</taxon>
        <taxon>Bacillati</taxon>
        <taxon>Bacillota</taxon>
        <taxon>Clostridia</taxon>
        <taxon>Eubacteriales</taxon>
        <taxon>Clostridiaceae</taxon>
        <taxon>Isachenkonia</taxon>
    </lineage>
</organism>
<keyword evidence="5" id="KW-0408">Iron</keyword>
<accession>A0AA43XIP2</accession>
<evidence type="ECO:0000256" key="6">
    <source>
        <dbReference type="ARBA" id="ARBA00023014"/>
    </source>
</evidence>
<proteinExistence type="predicted"/>
<dbReference type="InterPro" id="IPR017896">
    <property type="entry name" value="4Fe4S_Fe-S-bd"/>
</dbReference>
<evidence type="ECO:0000256" key="1">
    <source>
        <dbReference type="ARBA" id="ARBA00003532"/>
    </source>
</evidence>
<dbReference type="PANTHER" id="PTHR24960:SF83">
    <property type="entry name" value="4FE-4S FERREDOXIN-TYPE DOMAIN-CONTAINING PROTEIN"/>
    <property type="match status" value="1"/>
</dbReference>
<evidence type="ECO:0000313" key="9">
    <source>
        <dbReference type="Proteomes" id="UP000449710"/>
    </source>
</evidence>
<comment type="function">
    <text evidence="1">Ferredoxins are iron-sulfur proteins that transfer electrons in a wide variety of metabolic reactions.</text>
</comment>
<dbReference type="Pfam" id="PF12838">
    <property type="entry name" value="Fer4_7"/>
    <property type="match status" value="1"/>
</dbReference>
<keyword evidence="9" id="KW-1185">Reference proteome</keyword>
<evidence type="ECO:0000313" key="8">
    <source>
        <dbReference type="EMBL" id="NBG87518.1"/>
    </source>
</evidence>
<dbReference type="AlphaFoldDB" id="A0AA43XIP2"/>
<keyword evidence="4" id="KW-0479">Metal-binding</keyword>
<sequence length="380" mass="41915">MTDKQSKENRQEKSRVYFVDFKTGSRDNNIPNKIRKLYEKTGIDEILVKNELTAVKTHFGERGMNTYIHPVFVRQVVDKIKEGGGNPFLTDTNTLYTGGRTNSVDHLQTAIENGFAYPVVNCPIIIADGIFSKNSVEVPINKKHFDTVRIAGDIYNTNSMVVLSHVKGHSLSGYGGSLKNLAMGCATASGKQQQHSDSKPEVDPEKCVGCRICIGNCPVEAIAMVDKKAVIDQEVCIGCGECITVCPHRAIKVQWETNADVFVEKMAEYAYGSVKDKAGKVAYINFVMNVTPLCDCVPWSDQPIVNDVGILASFDPIAIDQASLDLIDQEQGRQDSNLTCNHQPGADKFGGLHQDVNGRRILEYGEELGMGSREYELIML</sequence>
<feature type="domain" description="4Fe-4S ferredoxin-type" evidence="7">
    <location>
        <begin position="198"/>
        <end position="227"/>
    </location>
</feature>
<dbReference type="PANTHER" id="PTHR24960">
    <property type="entry name" value="PHOTOSYSTEM I IRON-SULFUR CENTER-RELATED"/>
    <property type="match status" value="1"/>
</dbReference>
<evidence type="ECO:0000259" key="7">
    <source>
        <dbReference type="PROSITE" id="PS51379"/>
    </source>
</evidence>
<dbReference type="InterPro" id="IPR050157">
    <property type="entry name" value="PSI_iron-sulfur_center"/>
</dbReference>
<dbReference type="GO" id="GO:0051539">
    <property type="term" value="F:4 iron, 4 sulfur cluster binding"/>
    <property type="evidence" value="ECO:0007669"/>
    <property type="project" value="UniProtKB-KW"/>
</dbReference>